<gene>
    <name evidence="1" type="ORF">EVAR_66985_1</name>
</gene>
<evidence type="ECO:0000313" key="1">
    <source>
        <dbReference type="EMBL" id="GBP91368.1"/>
    </source>
</evidence>
<accession>A0A4C1ZUJ4</accession>
<name>A0A4C1ZUJ4_EUMVA</name>
<comment type="caution">
    <text evidence="1">The sequence shown here is derived from an EMBL/GenBank/DDBJ whole genome shotgun (WGS) entry which is preliminary data.</text>
</comment>
<proteinExistence type="predicted"/>
<dbReference type="OrthoDB" id="8194935at2759"/>
<organism evidence="1 2">
    <name type="scientific">Eumeta variegata</name>
    <name type="common">Bagworm moth</name>
    <name type="synonym">Eumeta japonica</name>
    <dbReference type="NCBI Taxonomy" id="151549"/>
    <lineage>
        <taxon>Eukaryota</taxon>
        <taxon>Metazoa</taxon>
        <taxon>Ecdysozoa</taxon>
        <taxon>Arthropoda</taxon>
        <taxon>Hexapoda</taxon>
        <taxon>Insecta</taxon>
        <taxon>Pterygota</taxon>
        <taxon>Neoptera</taxon>
        <taxon>Endopterygota</taxon>
        <taxon>Lepidoptera</taxon>
        <taxon>Glossata</taxon>
        <taxon>Ditrysia</taxon>
        <taxon>Tineoidea</taxon>
        <taxon>Psychidae</taxon>
        <taxon>Oiketicinae</taxon>
        <taxon>Eumeta</taxon>
    </lineage>
</organism>
<sequence length="131" mass="14787">MSYRYCAMFICRGTRVNAHCFTSVLGFADASERAYGGVVYPHVYYPDDNRYWQENPGCLSRGLTPSQLLSHPLWFPGPRFARSSPAEWSISQFDPSTITDLPESKTTTLLIPPLSRTLRYCTLALRISSLA</sequence>
<protein>
    <submittedName>
        <fullName evidence="1">Uncharacterized protein</fullName>
    </submittedName>
</protein>
<evidence type="ECO:0000313" key="2">
    <source>
        <dbReference type="Proteomes" id="UP000299102"/>
    </source>
</evidence>
<dbReference type="Proteomes" id="UP000299102">
    <property type="component" value="Unassembled WGS sequence"/>
</dbReference>
<reference evidence="1 2" key="1">
    <citation type="journal article" date="2019" name="Commun. Biol.">
        <title>The bagworm genome reveals a unique fibroin gene that provides high tensile strength.</title>
        <authorList>
            <person name="Kono N."/>
            <person name="Nakamura H."/>
            <person name="Ohtoshi R."/>
            <person name="Tomita M."/>
            <person name="Numata K."/>
            <person name="Arakawa K."/>
        </authorList>
    </citation>
    <scope>NUCLEOTIDE SEQUENCE [LARGE SCALE GENOMIC DNA]</scope>
</reference>
<dbReference type="EMBL" id="BGZK01002164">
    <property type="protein sequence ID" value="GBP91368.1"/>
    <property type="molecule type" value="Genomic_DNA"/>
</dbReference>
<dbReference type="AlphaFoldDB" id="A0A4C1ZUJ4"/>
<keyword evidence="2" id="KW-1185">Reference proteome</keyword>